<keyword evidence="7" id="KW-1185">Reference proteome</keyword>
<sequence>MQARHAWRQALRCLCSFPSAHTAPPAGIITGLERTAAGLLPAGKTAKPESSQDRDLPVYNLDKEVVGTCTLPGRIFDVAVRKDILHRVVRWQLAKRRQGTHAVKTRAQVRGGGRKPWPQKGTGRARAGSIRIPQFRGGGVAHGPVSRSHEHKLNKKVRRLGVLCALSAKAQEGRLTLVDTLWRDDPKTALLDRGLNTLLTPSDADKRSVLLIDTSKDGGDGGSALRRACANLFKADRPGSLLSR</sequence>
<dbReference type="NCBIfam" id="TIGR03953">
    <property type="entry name" value="rplD_bact"/>
    <property type="match status" value="1"/>
</dbReference>
<comment type="similarity">
    <text evidence="1">Belongs to the universal ribosomal protein uL4 family.</text>
</comment>
<name>A0AAW1NSR1_9CHLO</name>
<evidence type="ECO:0000256" key="5">
    <source>
        <dbReference type="SAM" id="MobiDB-lite"/>
    </source>
</evidence>
<dbReference type="InterPro" id="IPR013005">
    <property type="entry name" value="Ribosomal_uL4-like"/>
</dbReference>
<keyword evidence="2" id="KW-0689">Ribosomal protein</keyword>
<evidence type="ECO:0000256" key="1">
    <source>
        <dbReference type="ARBA" id="ARBA00010528"/>
    </source>
</evidence>
<dbReference type="GO" id="GO:0003735">
    <property type="term" value="F:structural constituent of ribosome"/>
    <property type="evidence" value="ECO:0007669"/>
    <property type="project" value="InterPro"/>
</dbReference>
<organism evidence="6 7">
    <name type="scientific">Symbiochloris irregularis</name>
    <dbReference type="NCBI Taxonomy" id="706552"/>
    <lineage>
        <taxon>Eukaryota</taxon>
        <taxon>Viridiplantae</taxon>
        <taxon>Chlorophyta</taxon>
        <taxon>core chlorophytes</taxon>
        <taxon>Trebouxiophyceae</taxon>
        <taxon>Trebouxiales</taxon>
        <taxon>Trebouxiaceae</taxon>
        <taxon>Symbiochloris</taxon>
    </lineage>
</organism>
<dbReference type="AlphaFoldDB" id="A0AAW1NSR1"/>
<dbReference type="GO" id="GO:0005840">
    <property type="term" value="C:ribosome"/>
    <property type="evidence" value="ECO:0007669"/>
    <property type="project" value="UniProtKB-KW"/>
</dbReference>
<evidence type="ECO:0000313" key="6">
    <source>
        <dbReference type="EMBL" id="KAK9795864.1"/>
    </source>
</evidence>
<dbReference type="EMBL" id="JALJOQ010000124">
    <property type="protein sequence ID" value="KAK9795864.1"/>
    <property type="molecule type" value="Genomic_DNA"/>
</dbReference>
<dbReference type="PANTHER" id="PTHR10746:SF6">
    <property type="entry name" value="LARGE RIBOSOMAL SUBUNIT PROTEIN UL4M"/>
    <property type="match status" value="1"/>
</dbReference>
<feature type="region of interest" description="Disordered" evidence="5">
    <location>
        <begin position="107"/>
        <end position="126"/>
    </location>
</feature>
<dbReference type="InterPro" id="IPR023574">
    <property type="entry name" value="Ribosomal_uL4_dom_sf"/>
</dbReference>
<evidence type="ECO:0000256" key="2">
    <source>
        <dbReference type="ARBA" id="ARBA00022980"/>
    </source>
</evidence>
<dbReference type="Pfam" id="PF00573">
    <property type="entry name" value="Ribosomal_L4"/>
    <property type="match status" value="1"/>
</dbReference>
<dbReference type="GO" id="GO:0006412">
    <property type="term" value="P:translation"/>
    <property type="evidence" value="ECO:0007669"/>
    <property type="project" value="InterPro"/>
</dbReference>
<evidence type="ECO:0000256" key="3">
    <source>
        <dbReference type="ARBA" id="ARBA00023274"/>
    </source>
</evidence>
<comment type="caution">
    <text evidence="6">The sequence shown here is derived from an EMBL/GenBank/DDBJ whole genome shotgun (WGS) entry which is preliminary data.</text>
</comment>
<proteinExistence type="inferred from homology"/>
<gene>
    <name evidence="6" type="ORF">WJX73_010076</name>
</gene>
<dbReference type="PANTHER" id="PTHR10746">
    <property type="entry name" value="50S RIBOSOMAL PROTEIN L4"/>
    <property type="match status" value="1"/>
</dbReference>
<keyword evidence="3" id="KW-0687">Ribonucleoprotein</keyword>
<accession>A0AAW1NSR1</accession>
<dbReference type="Gene3D" id="3.40.1370.10">
    <property type="match status" value="1"/>
</dbReference>
<dbReference type="GO" id="GO:1990904">
    <property type="term" value="C:ribonucleoprotein complex"/>
    <property type="evidence" value="ECO:0007669"/>
    <property type="project" value="UniProtKB-KW"/>
</dbReference>
<evidence type="ECO:0000313" key="7">
    <source>
        <dbReference type="Proteomes" id="UP001465755"/>
    </source>
</evidence>
<reference evidence="6 7" key="1">
    <citation type="journal article" date="2024" name="Nat. Commun.">
        <title>Phylogenomics reveals the evolutionary origins of lichenization in chlorophyte algae.</title>
        <authorList>
            <person name="Puginier C."/>
            <person name="Libourel C."/>
            <person name="Otte J."/>
            <person name="Skaloud P."/>
            <person name="Haon M."/>
            <person name="Grisel S."/>
            <person name="Petersen M."/>
            <person name="Berrin J.G."/>
            <person name="Delaux P.M."/>
            <person name="Dal Grande F."/>
            <person name="Keller J."/>
        </authorList>
    </citation>
    <scope>NUCLEOTIDE SEQUENCE [LARGE SCALE GENOMIC DNA]</scope>
    <source>
        <strain evidence="6 7">SAG 2036</strain>
    </source>
</reference>
<dbReference type="SUPFAM" id="SSF52166">
    <property type="entry name" value="Ribosomal protein L4"/>
    <property type="match status" value="1"/>
</dbReference>
<evidence type="ECO:0000256" key="4">
    <source>
        <dbReference type="ARBA" id="ARBA00040565"/>
    </source>
</evidence>
<dbReference type="Proteomes" id="UP001465755">
    <property type="component" value="Unassembled WGS sequence"/>
</dbReference>
<dbReference type="InterPro" id="IPR002136">
    <property type="entry name" value="Ribosomal_uL4"/>
</dbReference>
<protein>
    <recommendedName>
        <fullName evidence="4">Large ribosomal subunit protein uL4m</fullName>
    </recommendedName>
</protein>